<evidence type="ECO:0000256" key="1">
    <source>
        <dbReference type="SAM" id="SignalP"/>
    </source>
</evidence>
<dbReference type="SUPFAM" id="SSF56925">
    <property type="entry name" value="OMPA-like"/>
    <property type="match status" value="1"/>
</dbReference>
<organism evidence="2 3">
    <name type="scientific">Elizabethkingia anophelis NUHP1</name>
    <dbReference type="NCBI Taxonomy" id="1338011"/>
    <lineage>
        <taxon>Bacteria</taxon>
        <taxon>Pseudomonadati</taxon>
        <taxon>Bacteroidota</taxon>
        <taxon>Flavobacteriia</taxon>
        <taxon>Flavobacteriales</taxon>
        <taxon>Weeksellaceae</taxon>
        <taxon>Elizabethkingia</taxon>
    </lineage>
</organism>
<dbReference type="KEGG" id="eao:BD94_3516"/>
<feature type="chain" id="PRO_5001717737" description="DUF3575 domain-containing protein" evidence="1">
    <location>
        <begin position="26"/>
        <end position="194"/>
    </location>
</feature>
<gene>
    <name evidence="2" type="ORF">BD94_3516</name>
</gene>
<evidence type="ECO:0000313" key="3">
    <source>
        <dbReference type="Proteomes" id="UP000028933"/>
    </source>
</evidence>
<reference evidence="2" key="2">
    <citation type="journal article" date="2015" name="Genome Biol. Evol.">
        <title>Complete Genome Sequence and Transcriptomic Analysis of the Novel Pathogen Elizabethkingia anophelis in Response to Oxidative Stress.</title>
        <authorList>
            <person name="Li Y."/>
            <person name="Liu Y."/>
            <person name="Chew S.C."/>
            <person name="Tay M."/>
            <person name="Salido M.M."/>
            <person name="Teo J."/>
            <person name="Lauro F.M."/>
            <person name="Givskov M."/>
            <person name="Yang L."/>
        </authorList>
    </citation>
    <scope>NUCLEOTIDE SEQUENCE</scope>
    <source>
        <strain evidence="2">NUHP1</strain>
    </source>
</reference>
<dbReference type="STRING" id="1338011.BD94_3516"/>
<dbReference type="InterPro" id="IPR011250">
    <property type="entry name" value="OMP/PagP_B-barrel"/>
</dbReference>
<reference evidence="2" key="1">
    <citation type="journal article" date="2013" name="Lancet">
        <title>First case of E anophelis outbreak in an intensive-care unit.</title>
        <authorList>
            <person name="Teo J."/>
            <person name="Tan S.Y."/>
            <person name="Tay M."/>
            <person name="Ding Y."/>
            <person name="Kjelleberg S."/>
            <person name="Givskov M."/>
            <person name="Lin R.T."/>
            <person name="Yang L."/>
        </authorList>
    </citation>
    <scope>NUCLEOTIDE SEQUENCE [LARGE SCALE GENOMIC DNA]</scope>
    <source>
        <strain evidence="2">NUHP1</strain>
    </source>
</reference>
<keyword evidence="1" id="KW-0732">Signal</keyword>
<sequence>MYKNLKLKKILSIIVLAILSNTTYAQEYKNQIKGNALFAPIGMINIGYEHAFSQHWTGQADLFVSPWKSFAGRHLQIYMGHLETRYYFSKAMEKWYVGANMGMAVYDMQKWNYWNTSLYQKGFNVMLGASVGYQLKINDHWNLDMYLGGGNSQGFYHGWDGSKSPRERYDDADNWNKSGEWIPYRGGIMVAYKF</sequence>
<dbReference type="eggNOG" id="ENOG503262N">
    <property type="taxonomic scope" value="Bacteria"/>
</dbReference>
<dbReference type="Proteomes" id="UP000028933">
    <property type="component" value="Chromosome"/>
</dbReference>
<dbReference type="InterPro" id="IPR021958">
    <property type="entry name" value="DUF3575"/>
</dbReference>
<feature type="signal peptide" evidence="1">
    <location>
        <begin position="1"/>
        <end position="25"/>
    </location>
</feature>
<dbReference type="EMBL" id="CP007547">
    <property type="protein sequence ID" value="AIL47291.1"/>
    <property type="molecule type" value="Genomic_DNA"/>
</dbReference>
<dbReference type="HOGENOM" id="CLU_117190_0_0_10"/>
<accession>A0A077EI25</accession>
<dbReference type="Pfam" id="PF12099">
    <property type="entry name" value="DUF3575"/>
    <property type="match status" value="1"/>
</dbReference>
<protein>
    <recommendedName>
        <fullName evidence="4">DUF3575 domain-containing protein</fullName>
    </recommendedName>
</protein>
<evidence type="ECO:0000313" key="2">
    <source>
        <dbReference type="EMBL" id="AIL47291.1"/>
    </source>
</evidence>
<dbReference type="AlphaFoldDB" id="A0A077EI25"/>
<name>A0A077EI25_9FLAO</name>
<proteinExistence type="predicted"/>
<evidence type="ECO:0008006" key="4">
    <source>
        <dbReference type="Google" id="ProtNLM"/>
    </source>
</evidence>